<feature type="non-terminal residue" evidence="2">
    <location>
        <position position="170"/>
    </location>
</feature>
<name>A0A8J6A3N1_GALPY</name>
<dbReference type="OrthoDB" id="9836934at2759"/>
<feature type="compositionally biased region" description="Polar residues" evidence="1">
    <location>
        <begin position="1"/>
        <end position="14"/>
    </location>
</feature>
<gene>
    <name evidence="2" type="ORF">J0S82_004120</name>
</gene>
<keyword evidence="3" id="KW-1185">Reference proteome</keyword>
<protein>
    <submittedName>
        <fullName evidence="2">Uncharacterized protein</fullName>
    </submittedName>
</protein>
<sequence>TLESFNSSKSNPGQGRTAEVETAKEQSFLSRSCFYPLRKYLEAGAGLRPEIAVIVLSSSRSGFSVGSWLLQWLLWELQALSSGGSGSRAGRQLKLSPVSPQTTVRCRTPRFETDRNWKSPPCCGVSLPWTHGGASRWPFQPHSAFRPREDSSKATVHFFAANRTWGTKGQ</sequence>
<accession>A0A8J6A3N1</accession>
<comment type="caution">
    <text evidence="2">The sequence shown here is derived from an EMBL/GenBank/DDBJ whole genome shotgun (WGS) entry which is preliminary data.</text>
</comment>
<reference evidence="2" key="1">
    <citation type="journal article" date="2021" name="Evol. Appl.">
        <title>The genome of the Pyrenean desman and the effects of bottlenecks and inbreeding on the genomic landscape of an endangered species.</title>
        <authorList>
            <person name="Escoda L."/>
            <person name="Castresana J."/>
        </authorList>
    </citation>
    <scope>NUCLEOTIDE SEQUENCE</scope>
    <source>
        <strain evidence="2">IBE-C5619</strain>
    </source>
</reference>
<feature type="non-terminal residue" evidence="2">
    <location>
        <position position="1"/>
    </location>
</feature>
<evidence type="ECO:0000313" key="2">
    <source>
        <dbReference type="EMBL" id="KAG8514829.1"/>
    </source>
</evidence>
<dbReference type="EMBL" id="JAGFMF010011724">
    <property type="protein sequence ID" value="KAG8514829.1"/>
    <property type="molecule type" value="Genomic_DNA"/>
</dbReference>
<dbReference type="AlphaFoldDB" id="A0A8J6A3N1"/>
<dbReference type="Proteomes" id="UP000700334">
    <property type="component" value="Unassembled WGS sequence"/>
</dbReference>
<feature type="region of interest" description="Disordered" evidence="1">
    <location>
        <begin position="1"/>
        <end position="23"/>
    </location>
</feature>
<evidence type="ECO:0000313" key="3">
    <source>
        <dbReference type="Proteomes" id="UP000700334"/>
    </source>
</evidence>
<proteinExistence type="predicted"/>
<organism evidence="2 3">
    <name type="scientific">Galemys pyrenaicus</name>
    <name type="common">Iberian desman</name>
    <name type="synonym">Pyrenean desman</name>
    <dbReference type="NCBI Taxonomy" id="202257"/>
    <lineage>
        <taxon>Eukaryota</taxon>
        <taxon>Metazoa</taxon>
        <taxon>Chordata</taxon>
        <taxon>Craniata</taxon>
        <taxon>Vertebrata</taxon>
        <taxon>Euteleostomi</taxon>
        <taxon>Mammalia</taxon>
        <taxon>Eutheria</taxon>
        <taxon>Laurasiatheria</taxon>
        <taxon>Eulipotyphla</taxon>
        <taxon>Talpidae</taxon>
        <taxon>Galemys</taxon>
    </lineage>
</organism>
<evidence type="ECO:0000256" key="1">
    <source>
        <dbReference type="SAM" id="MobiDB-lite"/>
    </source>
</evidence>